<gene>
    <name evidence="1" type="ORF">GCM10008106_08000</name>
</gene>
<dbReference type="Proteomes" id="UP000642809">
    <property type="component" value="Unassembled WGS sequence"/>
</dbReference>
<dbReference type="RefSeq" id="WP_189579159.1">
    <property type="nucleotide sequence ID" value="NZ_BMYF01000003.1"/>
</dbReference>
<reference evidence="1" key="2">
    <citation type="submission" date="2020-09" db="EMBL/GenBank/DDBJ databases">
        <authorList>
            <person name="Sun Q."/>
            <person name="Kim S."/>
        </authorList>
    </citation>
    <scope>NUCLEOTIDE SEQUENCE</scope>
    <source>
        <strain evidence="1">KCTC 23224</strain>
    </source>
</reference>
<dbReference type="EMBL" id="BMYF01000003">
    <property type="protein sequence ID" value="GHB29456.1"/>
    <property type="molecule type" value="Genomic_DNA"/>
</dbReference>
<proteinExistence type="predicted"/>
<reference evidence="1" key="1">
    <citation type="journal article" date="2014" name="Int. J. Syst. Evol. Microbiol.">
        <title>Complete genome sequence of Corynebacterium casei LMG S-19264T (=DSM 44701T), isolated from a smear-ripened cheese.</title>
        <authorList>
            <consortium name="US DOE Joint Genome Institute (JGI-PGF)"/>
            <person name="Walter F."/>
            <person name="Albersmeier A."/>
            <person name="Kalinowski J."/>
            <person name="Ruckert C."/>
        </authorList>
    </citation>
    <scope>NUCLEOTIDE SEQUENCE</scope>
    <source>
        <strain evidence="1">KCTC 23224</strain>
    </source>
</reference>
<name>A0A8J3CVE4_9BACT</name>
<organism evidence="1 2">
    <name type="scientific">Mongoliitalea lutea</name>
    <dbReference type="NCBI Taxonomy" id="849756"/>
    <lineage>
        <taxon>Bacteria</taxon>
        <taxon>Pseudomonadati</taxon>
        <taxon>Bacteroidota</taxon>
        <taxon>Cytophagia</taxon>
        <taxon>Cytophagales</taxon>
        <taxon>Cyclobacteriaceae</taxon>
        <taxon>Mongoliitalea</taxon>
    </lineage>
</organism>
<evidence type="ECO:0000313" key="2">
    <source>
        <dbReference type="Proteomes" id="UP000642809"/>
    </source>
</evidence>
<evidence type="ECO:0000313" key="1">
    <source>
        <dbReference type="EMBL" id="GHB29456.1"/>
    </source>
</evidence>
<comment type="caution">
    <text evidence="1">The sequence shown here is derived from an EMBL/GenBank/DDBJ whole genome shotgun (WGS) entry which is preliminary data.</text>
</comment>
<protein>
    <submittedName>
        <fullName evidence="1">Uncharacterized protein</fullName>
    </submittedName>
</protein>
<dbReference type="AlphaFoldDB" id="A0A8J3CVE4"/>
<keyword evidence="2" id="KW-1185">Reference proteome</keyword>
<dbReference type="PROSITE" id="PS51257">
    <property type="entry name" value="PROKAR_LIPOPROTEIN"/>
    <property type="match status" value="1"/>
</dbReference>
<accession>A0A8J3CVE4</accession>
<sequence length="286" mass="32272">MRSLYTLFSLLAGLVFLTGCIKEIELENASESSNQFPKDLKGKIELPNNLNHTDILVYSELDMSPIDLTNSFALAGHSVVFAENNSNNQPIYFGIPQINDPNFVLNSKETALYFSLLAFPHIRRPYYRTVINSIKEAIYTFQEVKDLKLAIENSIRINGYLNYDLIGPFIGLAIDRVIDEFDFISATMEPFTNRATWNPTYAAGGGFYRVNNLPPDKWSDIVNETSNTYTFRRDFFNTTAAVVGVRIESFDPKEGVALPLSGSYLGFIKPYYPPDLTTITGNIQNH</sequence>